<dbReference type="EMBL" id="LR877152">
    <property type="protein sequence ID" value="CAD2217125.1"/>
    <property type="molecule type" value="Genomic_DNA"/>
</dbReference>
<evidence type="ECO:0000313" key="4">
    <source>
        <dbReference type="EMBL" id="CAD2217125.1"/>
    </source>
</evidence>
<keyword evidence="1" id="KW-0694">RNA-binding</keyword>
<sequence>MVEIIYINGQSYDLLDDYRFQLSAYFDERAVLLDPAYTPPRPVPLGTGEDEGITVGKLQPYAHYQVRRETNGVLQPYSTYAECIYVTGIPYNATHQHLHRYFTSFGLVESLELFKNRGRARVRLAEKYRHSGIPGLLEYNGTILHIHHTDKVLKLSSEHAMRAPPRYPGQDEMGAPTRMMQRTYGKGPEHPSKRMHTPPYEAHAALRQENNDMGREGPPANDRDLPPQRQHLNPNYLGRRPLQNYPPFQGEAPRRPGQRLPPPPHATGPPQIPIPSPASKRTPHHHHHYNPAPRGQ</sequence>
<evidence type="ECO:0000313" key="5">
    <source>
        <dbReference type="Proteomes" id="UP000515908"/>
    </source>
</evidence>
<feature type="compositionally biased region" description="Pro residues" evidence="2">
    <location>
        <begin position="259"/>
        <end position="276"/>
    </location>
</feature>
<dbReference type="Gene3D" id="3.30.70.330">
    <property type="match status" value="1"/>
</dbReference>
<dbReference type="GO" id="GO:0003723">
    <property type="term" value="F:RNA binding"/>
    <property type="evidence" value="ECO:0007669"/>
    <property type="project" value="UniProtKB-UniRule"/>
</dbReference>
<dbReference type="VEuPathDB" id="TriTrypDB:ADEAN_000460300"/>
<dbReference type="AlphaFoldDB" id="A0A7G2CCG0"/>
<organism evidence="4 5">
    <name type="scientific">Angomonas deanei</name>
    <dbReference type="NCBI Taxonomy" id="59799"/>
    <lineage>
        <taxon>Eukaryota</taxon>
        <taxon>Discoba</taxon>
        <taxon>Euglenozoa</taxon>
        <taxon>Kinetoplastea</taxon>
        <taxon>Metakinetoplastina</taxon>
        <taxon>Trypanosomatida</taxon>
        <taxon>Trypanosomatidae</taxon>
        <taxon>Strigomonadinae</taxon>
        <taxon>Angomonas</taxon>
    </lineage>
</organism>
<dbReference type="InterPro" id="IPR012677">
    <property type="entry name" value="Nucleotide-bd_a/b_plait_sf"/>
</dbReference>
<dbReference type="PROSITE" id="PS50102">
    <property type="entry name" value="RRM"/>
    <property type="match status" value="1"/>
</dbReference>
<evidence type="ECO:0000256" key="1">
    <source>
        <dbReference type="PROSITE-ProRule" id="PRU00176"/>
    </source>
</evidence>
<keyword evidence="5" id="KW-1185">Reference proteome</keyword>
<dbReference type="Pfam" id="PF00076">
    <property type="entry name" value="RRM_1"/>
    <property type="match status" value="1"/>
</dbReference>
<reference evidence="4 5" key="1">
    <citation type="submission" date="2020-08" db="EMBL/GenBank/DDBJ databases">
        <authorList>
            <person name="Newling K."/>
            <person name="Davey J."/>
            <person name="Forrester S."/>
        </authorList>
    </citation>
    <scope>NUCLEOTIDE SEQUENCE [LARGE SCALE GENOMIC DNA]</scope>
    <source>
        <strain evidence="5">Crithidia deanei Carvalho (ATCC PRA-265)</strain>
    </source>
</reference>
<evidence type="ECO:0000256" key="2">
    <source>
        <dbReference type="SAM" id="MobiDB-lite"/>
    </source>
</evidence>
<dbReference type="OrthoDB" id="273327at2759"/>
<evidence type="ECO:0000259" key="3">
    <source>
        <dbReference type="PROSITE" id="PS50102"/>
    </source>
</evidence>
<name>A0A7G2CCG0_9TRYP</name>
<accession>A0A7G2CCG0</accession>
<protein>
    <submittedName>
        <fullName evidence="4">RNA recognition motif. (A.k.a. RRM, RBD, or RNP domain), putative</fullName>
    </submittedName>
</protein>
<feature type="compositionally biased region" description="Basic and acidic residues" evidence="2">
    <location>
        <begin position="211"/>
        <end position="226"/>
    </location>
</feature>
<dbReference type="Proteomes" id="UP000515908">
    <property type="component" value="Chromosome 08"/>
</dbReference>
<dbReference type="SUPFAM" id="SSF54928">
    <property type="entry name" value="RNA-binding domain, RBD"/>
    <property type="match status" value="1"/>
</dbReference>
<feature type="domain" description="RRM" evidence="3">
    <location>
        <begin position="82"/>
        <end position="160"/>
    </location>
</feature>
<dbReference type="CDD" id="cd00590">
    <property type="entry name" value="RRM_SF"/>
    <property type="match status" value="1"/>
</dbReference>
<dbReference type="InterPro" id="IPR035979">
    <property type="entry name" value="RBD_domain_sf"/>
</dbReference>
<feature type="region of interest" description="Disordered" evidence="2">
    <location>
        <begin position="211"/>
        <end position="296"/>
    </location>
</feature>
<proteinExistence type="predicted"/>
<gene>
    <name evidence="4" type="ORF">ADEAN_000460300</name>
</gene>
<dbReference type="InterPro" id="IPR000504">
    <property type="entry name" value="RRM_dom"/>
</dbReference>